<dbReference type="InterPro" id="IPR035959">
    <property type="entry name" value="RutC-like_sf"/>
</dbReference>
<evidence type="ECO:0000313" key="2">
    <source>
        <dbReference type="EMBL" id="RKN80413.1"/>
    </source>
</evidence>
<keyword evidence="3" id="KW-1185">Reference proteome</keyword>
<accession>A0A3B0C2U8</accession>
<gene>
    <name evidence="2" type="ORF">D7Z94_18655</name>
</gene>
<name>A0A3B0C2U8_9FLAO</name>
<dbReference type="PANTHER" id="PTHR43760:SF1">
    <property type="entry name" value="ENDORIBONUCLEASE L-PSP_CHORISMATE MUTASE-LIKE DOMAIN-CONTAINING PROTEIN"/>
    <property type="match status" value="1"/>
</dbReference>
<protein>
    <submittedName>
        <fullName evidence="2">RidA family protein</fullName>
    </submittedName>
</protein>
<dbReference type="InterPro" id="IPR013813">
    <property type="entry name" value="Endoribo_LPSP/chorism_mut-like"/>
</dbReference>
<dbReference type="AlphaFoldDB" id="A0A3B0C2U8"/>
<dbReference type="EMBL" id="RBCJ01000003">
    <property type="protein sequence ID" value="RKN80413.1"/>
    <property type="molecule type" value="Genomic_DNA"/>
</dbReference>
<reference evidence="2 3" key="1">
    <citation type="submission" date="2018-10" db="EMBL/GenBank/DDBJ databases">
        <title>Ulvibacterium marinum gen. nov., sp. nov., a novel marine bacterium of the family Flavobacteriaceae, isolated from a culture of the green alga Ulva prolifera.</title>
        <authorList>
            <person name="Zhang Z."/>
        </authorList>
    </citation>
    <scope>NUCLEOTIDE SEQUENCE [LARGE SCALE GENOMIC DNA]</scope>
    <source>
        <strain evidence="2 3">CCMM003</strain>
    </source>
</reference>
<feature type="domain" description="Endoribonuclease L-PSP/chorismate mutase-like" evidence="1">
    <location>
        <begin position="11"/>
        <end position="143"/>
    </location>
</feature>
<evidence type="ECO:0000313" key="3">
    <source>
        <dbReference type="Proteomes" id="UP000276603"/>
    </source>
</evidence>
<dbReference type="Gene3D" id="3.30.1330.40">
    <property type="entry name" value="RutC-like"/>
    <property type="match status" value="1"/>
</dbReference>
<sequence length="156" mass="17039">MDDRKPSTQKLRGLGLQLPEVSTPGGNYLSVTIRGSIAYVAIQFPILNGEYFYLGRLGNDLTTQEGIQAMELCALHVLAQINDKIGFENILGLNRVDAYFQSGEDWDDSPLVVDGASNLFVKVLRDAGLHSRSILGVERLPRNFCVGLTASLTLKG</sequence>
<dbReference type="Proteomes" id="UP000276603">
    <property type="component" value="Unassembled WGS sequence"/>
</dbReference>
<dbReference type="OrthoDB" id="9806350at2"/>
<proteinExistence type="predicted"/>
<dbReference type="SUPFAM" id="SSF55298">
    <property type="entry name" value="YjgF-like"/>
    <property type="match status" value="1"/>
</dbReference>
<comment type="caution">
    <text evidence="2">The sequence shown here is derived from an EMBL/GenBank/DDBJ whole genome shotgun (WGS) entry which is preliminary data.</text>
</comment>
<dbReference type="CDD" id="cd02199">
    <property type="entry name" value="YjgF_YER057c_UK114_like_1"/>
    <property type="match status" value="1"/>
</dbReference>
<dbReference type="Pfam" id="PF14588">
    <property type="entry name" value="YjgF_endoribonc"/>
    <property type="match status" value="1"/>
</dbReference>
<organism evidence="2 3">
    <name type="scientific">Ulvibacterium marinum</name>
    <dbReference type="NCBI Taxonomy" id="2419782"/>
    <lineage>
        <taxon>Bacteria</taxon>
        <taxon>Pseudomonadati</taxon>
        <taxon>Bacteroidota</taxon>
        <taxon>Flavobacteriia</taxon>
        <taxon>Flavobacteriales</taxon>
        <taxon>Flavobacteriaceae</taxon>
        <taxon>Ulvibacterium</taxon>
    </lineage>
</organism>
<dbReference type="PANTHER" id="PTHR43760">
    <property type="entry name" value="ENDORIBONUCLEASE-RELATED"/>
    <property type="match status" value="1"/>
</dbReference>
<evidence type="ECO:0000259" key="1">
    <source>
        <dbReference type="Pfam" id="PF14588"/>
    </source>
</evidence>